<proteinExistence type="predicted"/>
<sequence>MLFTMMLALAAQPAGEKLYGNWAVTCDNVARCEATALQPAGRDVDSYREMRLSREPGPTGMMNIEFWPAARLTGLVDILIDDRLLTTATQRGDTVRVNGATAEGLARAMASGRVLTLRSNRQVVATVSLIGSAAMLRHIDDQQGRADGVTALVARGRRPASWVPASQPLPRIAALRPPRTATRPLSASALRGLPGLAGCRPGGMTTGYHRLDSRTTLAMIPCVAGATNTQHLAFLVRDGRATPARFDRTPDDQGAAGVVGITNYEWSNGELVSSVRNNTGDCGNAHIWVWDGERFRQTLSNELGACWRGGVWLTSYRADPIWR</sequence>
<dbReference type="EMBL" id="JBDIZK010000001">
    <property type="protein sequence ID" value="MEN3745652.1"/>
    <property type="molecule type" value="Genomic_DNA"/>
</dbReference>
<evidence type="ECO:0000313" key="2">
    <source>
        <dbReference type="Proteomes" id="UP001427805"/>
    </source>
</evidence>
<dbReference type="InterPro" id="IPR009560">
    <property type="entry name" value="DUF1176"/>
</dbReference>
<comment type="caution">
    <text evidence="1">The sequence shown here is derived from an EMBL/GenBank/DDBJ whole genome shotgun (WGS) entry which is preliminary data.</text>
</comment>
<reference evidence="1 2" key="1">
    <citation type="submission" date="2024-05" db="EMBL/GenBank/DDBJ databases">
        <title>Sphingomonas sp. HF-S3 16S ribosomal RNA gene Genome sequencing and assembly.</title>
        <authorList>
            <person name="Lee H."/>
        </authorList>
    </citation>
    <scope>NUCLEOTIDE SEQUENCE [LARGE SCALE GENOMIC DNA]</scope>
    <source>
        <strain evidence="1 2">HF-S3</strain>
    </source>
</reference>
<protein>
    <submittedName>
        <fullName evidence="1">DUF1176 domain-containing protein</fullName>
    </submittedName>
</protein>
<dbReference type="Pfam" id="PF06674">
    <property type="entry name" value="DUF1176"/>
    <property type="match status" value="1"/>
</dbReference>
<gene>
    <name evidence="1" type="ORF">TPR58_00625</name>
</gene>
<organism evidence="1 2">
    <name type="scientific">Sphingomonas rustica</name>
    <dbReference type="NCBI Taxonomy" id="3103142"/>
    <lineage>
        <taxon>Bacteria</taxon>
        <taxon>Pseudomonadati</taxon>
        <taxon>Pseudomonadota</taxon>
        <taxon>Alphaproteobacteria</taxon>
        <taxon>Sphingomonadales</taxon>
        <taxon>Sphingomonadaceae</taxon>
        <taxon>Sphingomonas</taxon>
    </lineage>
</organism>
<dbReference type="Proteomes" id="UP001427805">
    <property type="component" value="Unassembled WGS sequence"/>
</dbReference>
<keyword evidence="2" id="KW-1185">Reference proteome</keyword>
<dbReference type="RefSeq" id="WP_346244664.1">
    <property type="nucleotide sequence ID" value="NZ_JBDIZK010000001.1"/>
</dbReference>
<accession>A0ABV0B224</accession>
<evidence type="ECO:0000313" key="1">
    <source>
        <dbReference type="EMBL" id="MEN3745652.1"/>
    </source>
</evidence>
<name>A0ABV0B224_9SPHN</name>